<dbReference type="AlphaFoldDB" id="A0A7S2RYW3"/>
<organism evidence="1">
    <name type="scientific">Mucochytrium quahogii</name>
    <dbReference type="NCBI Taxonomy" id="96639"/>
    <lineage>
        <taxon>Eukaryota</taxon>
        <taxon>Sar</taxon>
        <taxon>Stramenopiles</taxon>
        <taxon>Bigyra</taxon>
        <taxon>Labyrinthulomycetes</taxon>
        <taxon>Thraustochytrida</taxon>
        <taxon>Thraustochytriidae</taxon>
        <taxon>Mucochytrium</taxon>
    </lineage>
</organism>
<sequence length="241" mass="27298">MRKRLRKFTNALLVASAVTQNGNETSCTPSSHKECKTRMFCGTDSKCHSLYSFETCADHKLLPGFPEIQCTPTTNTSMTASCGDRFNTNTIKSTLAFFESCVGESVWCNGPNVWESETIRFDAFFDKVIKDCNTSGHLEVHFTYEPRIAKISGTGLWMYKESYFEPIQVNIADLKQTDKVKIRLGHLKLSELIEIKNAPTKSPAKSSIRETSSGLLTAFRKCWWVLYSVFTFKMKILQPLL</sequence>
<name>A0A7S2RYW3_9STRA</name>
<evidence type="ECO:0000313" key="1">
    <source>
        <dbReference type="EMBL" id="CAD9684583.1"/>
    </source>
</evidence>
<proteinExistence type="predicted"/>
<accession>A0A7S2RYW3</accession>
<dbReference type="EMBL" id="HBHK01013508">
    <property type="protein sequence ID" value="CAD9684583.1"/>
    <property type="molecule type" value="Transcribed_RNA"/>
</dbReference>
<reference evidence="1" key="1">
    <citation type="submission" date="2021-01" db="EMBL/GenBank/DDBJ databases">
        <authorList>
            <person name="Corre E."/>
            <person name="Pelletier E."/>
            <person name="Niang G."/>
            <person name="Scheremetjew M."/>
            <person name="Finn R."/>
            <person name="Kale V."/>
            <person name="Holt S."/>
            <person name="Cochrane G."/>
            <person name="Meng A."/>
            <person name="Brown T."/>
            <person name="Cohen L."/>
        </authorList>
    </citation>
    <scope>NUCLEOTIDE SEQUENCE</scope>
    <source>
        <strain evidence="1">NY070348D</strain>
    </source>
</reference>
<gene>
    <name evidence="1" type="ORF">QSP1433_LOCUS8485</name>
</gene>
<protein>
    <submittedName>
        <fullName evidence="1">Uncharacterized protein</fullName>
    </submittedName>
</protein>